<keyword evidence="6 9" id="KW-1133">Transmembrane helix</keyword>
<sequence>MAKNVGSMGKALGGMGQLTELRQRLLFLLGALLVYRIGTFIPVPGVNPEALAILFDQNQGSILGMFNMFSGGALKRASLFALGVMPYISASIIVQLMTSVVPQLEQLKKEGESGRRKITQYTRYGTVFLATFQAVGIAMALQSQTAGGSALVSHAGVGFVFTATVTLVTGTMFLMWLGEQITERGIGNGISMIIFSGIVAGLPAALGGTLELARTGEMNSLAVLALFAMALAVTAFVVFVERGQRRITVNYARRQQGRRMMQAQSTHLPLKLNMAGVIPPIFASSIILFPGTLGQWFGSSENYRWIADITSKLAPGEPIYVILYSAAIIFFCFFYTALVFNAKETADNLKRSGAFIPGIRPGEQTARYIDGVMTRLTAAGAIYITAVCLLPEFLIVGYNVPFYFGGTSLLIVVVVVMDFMAQVQAHLMSHQYEGLMKKANLKSPGAGMLR</sequence>
<evidence type="ECO:0000313" key="12">
    <source>
        <dbReference type="Proteomes" id="UP001597337"/>
    </source>
</evidence>
<evidence type="ECO:0000256" key="9">
    <source>
        <dbReference type="HAMAP-Rule" id="MF_01465"/>
    </source>
</evidence>
<evidence type="ECO:0000256" key="2">
    <source>
        <dbReference type="ARBA" id="ARBA00005751"/>
    </source>
</evidence>
<gene>
    <name evidence="9 11" type="primary">secY</name>
    <name evidence="11" type="ORF">ACFSJC_11855</name>
</gene>
<dbReference type="RefSeq" id="WP_386026893.1">
    <property type="nucleotide sequence ID" value="NZ_JBHUHX010000029.1"/>
</dbReference>
<feature type="transmembrane region" description="Helical" evidence="9">
    <location>
        <begin position="153"/>
        <end position="177"/>
    </location>
</feature>
<evidence type="ECO:0000256" key="6">
    <source>
        <dbReference type="ARBA" id="ARBA00022989"/>
    </source>
</evidence>
<keyword evidence="5 9" id="KW-0653">Protein transport</keyword>
<evidence type="ECO:0000256" key="3">
    <source>
        <dbReference type="ARBA" id="ARBA00022448"/>
    </source>
</evidence>
<dbReference type="Proteomes" id="UP001597337">
    <property type="component" value="Unassembled WGS sequence"/>
</dbReference>
<keyword evidence="9" id="KW-1003">Cell membrane</keyword>
<feature type="transmembrane region" description="Helical" evidence="9">
    <location>
        <begin position="189"/>
        <end position="209"/>
    </location>
</feature>
<dbReference type="PRINTS" id="PR00303">
    <property type="entry name" value="SECYTRNLCASE"/>
</dbReference>
<feature type="transmembrane region" description="Helical" evidence="9">
    <location>
        <begin position="121"/>
        <end position="141"/>
    </location>
</feature>
<feature type="transmembrane region" description="Helical" evidence="9">
    <location>
        <begin position="268"/>
        <end position="289"/>
    </location>
</feature>
<dbReference type="Gene3D" id="1.10.3370.10">
    <property type="entry name" value="SecY subunit domain"/>
    <property type="match status" value="1"/>
</dbReference>
<keyword evidence="4 9" id="KW-0812">Transmembrane</keyword>
<evidence type="ECO:0000256" key="8">
    <source>
        <dbReference type="ARBA" id="ARBA00023136"/>
    </source>
</evidence>
<keyword evidence="3 9" id="KW-0813">Transport</keyword>
<dbReference type="HAMAP" id="MF_01465">
    <property type="entry name" value="SecY"/>
    <property type="match status" value="1"/>
</dbReference>
<name>A0ABW4Y8M5_9GAMM</name>
<feature type="transmembrane region" description="Helical" evidence="9">
    <location>
        <begin position="25"/>
        <end position="43"/>
    </location>
</feature>
<comment type="similarity">
    <text evidence="2 9 10">Belongs to the SecY/SEC61-alpha family.</text>
</comment>
<dbReference type="InterPro" id="IPR023201">
    <property type="entry name" value="SecY_dom_sf"/>
</dbReference>
<dbReference type="SUPFAM" id="SSF103491">
    <property type="entry name" value="Preprotein translocase SecY subunit"/>
    <property type="match status" value="1"/>
</dbReference>
<dbReference type="InterPro" id="IPR026593">
    <property type="entry name" value="SecY"/>
</dbReference>
<organism evidence="11 12">
    <name type="scientific">Thiorhodococcus fuscus</name>
    <dbReference type="NCBI Taxonomy" id="527200"/>
    <lineage>
        <taxon>Bacteria</taxon>
        <taxon>Pseudomonadati</taxon>
        <taxon>Pseudomonadota</taxon>
        <taxon>Gammaproteobacteria</taxon>
        <taxon>Chromatiales</taxon>
        <taxon>Chromatiaceae</taxon>
        <taxon>Thiorhodococcus</taxon>
    </lineage>
</organism>
<dbReference type="PROSITE" id="PS00755">
    <property type="entry name" value="SECY_1"/>
    <property type="match status" value="1"/>
</dbReference>
<feature type="transmembrane region" description="Helical" evidence="9">
    <location>
        <begin position="319"/>
        <end position="342"/>
    </location>
</feature>
<feature type="transmembrane region" description="Helical" evidence="9">
    <location>
        <begin position="77"/>
        <end position="101"/>
    </location>
</feature>
<keyword evidence="7 9" id="KW-0811">Translocation</keyword>
<comment type="subcellular location">
    <subcellularLocation>
        <location evidence="9">Cell membrane</location>
        <topology evidence="9">Multi-pass membrane protein</topology>
    </subcellularLocation>
    <subcellularLocation>
        <location evidence="1">Membrane</location>
        <topology evidence="1">Multi-pass membrane protein</topology>
    </subcellularLocation>
</comment>
<dbReference type="PANTHER" id="PTHR10906">
    <property type="entry name" value="SECY/SEC61-ALPHA FAMILY MEMBER"/>
    <property type="match status" value="1"/>
</dbReference>
<feature type="transmembrane region" description="Helical" evidence="9">
    <location>
        <begin position="376"/>
        <end position="396"/>
    </location>
</feature>
<accession>A0ABW4Y8M5</accession>
<evidence type="ECO:0000256" key="7">
    <source>
        <dbReference type="ARBA" id="ARBA00023010"/>
    </source>
</evidence>
<comment type="caution">
    <text evidence="11">The sequence shown here is derived from an EMBL/GenBank/DDBJ whole genome shotgun (WGS) entry which is preliminary data.</text>
</comment>
<dbReference type="InterPro" id="IPR002208">
    <property type="entry name" value="SecY/SEC61-alpha"/>
</dbReference>
<reference evidence="12" key="1">
    <citation type="journal article" date="2019" name="Int. J. Syst. Evol. Microbiol.">
        <title>The Global Catalogue of Microorganisms (GCM) 10K type strain sequencing project: providing services to taxonomists for standard genome sequencing and annotation.</title>
        <authorList>
            <consortium name="The Broad Institute Genomics Platform"/>
            <consortium name="The Broad Institute Genome Sequencing Center for Infectious Disease"/>
            <person name="Wu L."/>
            <person name="Ma J."/>
        </authorList>
    </citation>
    <scope>NUCLEOTIDE SEQUENCE [LARGE SCALE GENOMIC DNA]</scope>
    <source>
        <strain evidence="12">KACC 12597</strain>
    </source>
</reference>
<keyword evidence="8 9" id="KW-0472">Membrane</keyword>
<evidence type="ECO:0000256" key="5">
    <source>
        <dbReference type="ARBA" id="ARBA00022927"/>
    </source>
</evidence>
<evidence type="ECO:0000256" key="4">
    <source>
        <dbReference type="ARBA" id="ARBA00022692"/>
    </source>
</evidence>
<comment type="function">
    <text evidence="9">The central subunit of the protein translocation channel SecYEG. Consists of two halves formed by TMs 1-5 and 6-10. These two domains form a lateral gate at the front which open onto the bilayer between TMs 2 and 7, and are clamped together by SecE at the back. The channel is closed by both a pore ring composed of hydrophobic SecY resides and a short helix (helix 2A) on the extracellular side of the membrane which forms a plug. The plug probably moves laterally to allow the channel to open. The ring and the pore may move independently.</text>
</comment>
<evidence type="ECO:0000256" key="10">
    <source>
        <dbReference type="RuleBase" id="RU004349"/>
    </source>
</evidence>
<dbReference type="EMBL" id="JBHUHX010000029">
    <property type="protein sequence ID" value="MFD2112536.1"/>
    <property type="molecule type" value="Genomic_DNA"/>
</dbReference>
<proteinExistence type="inferred from homology"/>
<comment type="subunit">
    <text evidence="9">Component of the Sec protein translocase complex. Heterotrimer consisting of SecY, SecE and SecG subunits. The heterotrimers can form oligomers, although 1 heterotrimer is thought to be able to translocate proteins. Interacts with the ribosome. Interacts with SecDF, and other proteins may be involved. Interacts with SecA.</text>
</comment>
<protein>
    <recommendedName>
        <fullName evidence="9">Protein translocase subunit SecY</fullName>
    </recommendedName>
</protein>
<dbReference type="PIRSF" id="PIRSF004557">
    <property type="entry name" value="SecY"/>
    <property type="match status" value="1"/>
</dbReference>
<feature type="transmembrane region" description="Helical" evidence="9">
    <location>
        <begin position="221"/>
        <end position="240"/>
    </location>
</feature>
<keyword evidence="12" id="KW-1185">Reference proteome</keyword>
<feature type="transmembrane region" description="Helical" evidence="9">
    <location>
        <begin position="402"/>
        <end position="421"/>
    </location>
</feature>
<evidence type="ECO:0000256" key="1">
    <source>
        <dbReference type="ARBA" id="ARBA00004141"/>
    </source>
</evidence>
<dbReference type="NCBIfam" id="TIGR00967">
    <property type="entry name" value="3a0501s007"/>
    <property type="match status" value="1"/>
</dbReference>
<dbReference type="Pfam" id="PF00344">
    <property type="entry name" value="SecY"/>
    <property type="match status" value="1"/>
</dbReference>
<dbReference type="InterPro" id="IPR030659">
    <property type="entry name" value="SecY_CS"/>
</dbReference>
<evidence type="ECO:0000313" key="11">
    <source>
        <dbReference type="EMBL" id="MFD2112536.1"/>
    </source>
</evidence>